<dbReference type="EMBL" id="JAANIU010012968">
    <property type="protein sequence ID" value="KAG1530205.1"/>
    <property type="molecule type" value="Genomic_DNA"/>
</dbReference>
<feature type="compositionally biased region" description="Polar residues" evidence="1">
    <location>
        <begin position="1"/>
        <end position="18"/>
    </location>
</feature>
<accession>A0A9P6XQX7</accession>
<feature type="compositionally biased region" description="Basic and acidic residues" evidence="1">
    <location>
        <begin position="30"/>
        <end position="51"/>
    </location>
</feature>
<organism evidence="2 3">
    <name type="scientific">Rhizopus delemar</name>
    <dbReference type="NCBI Taxonomy" id="936053"/>
    <lineage>
        <taxon>Eukaryota</taxon>
        <taxon>Fungi</taxon>
        <taxon>Fungi incertae sedis</taxon>
        <taxon>Mucoromycota</taxon>
        <taxon>Mucoromycotina</taxon>
        <taxon>Mucoromycetes</taxon>
        <taxon>Mucorales</taxon>
        <taxon>Mucorineae</taxon>
        <taxon>Rhizopodaceae</taxon>
        <taxon>Rhizopus</taxon>
    </lineage>
</organism>
<reference evidence="2 3" key="1">
    <citation type="journal article" date="2020" name="Microb. Genom.">
        <title>Genetic diversity of clinical and environmental Mucorales isolates obtained from an investigation of mucormycosis cases among solid organ transplant recipients.</title>
        <authorList>
            <person name="Nguyen M.H."/>
            <person name="Kaul D."/>
            <person name="Muto C."/>
            <person name="Cheng S.J."/>
            <person name="Richter R.A."/>
            <person name="Bruno V.M."/>
            <person name="Liu G."/>
            <person name="Beyhan S."/>
            <person name="Sundermann A.J."/>
            <person name="Mounaud S."/>
            <person name="Pasculle A.W."/>
            <person name="Nierman W.C."/>
            <person name="Driscoll E."/>
            <person name="Cumbie R."/>
            <person name="Clancy C.J."/>
            <person name="Dupont C.L."/>
        </authorList>
    </citation>
    <scope>NUCLEOTIDE SEQUENCE [LARGE SCALE GENOMIC DNA]</scope>
    <source>
        <strain evidence="2 3">GL24</strain>
    </source>
</reference>
<dbReference type="Proteomes" id="UP000740926">
    <property type="component" value="Unassembled WGS sequence"/>
</dbReference>
<proteinExistence type="predicted"/>
<protein>
    <submittedName>
        <fullName evidence="2">Uncharacterized protein</fullName>
    </submittedName>
</protein>
<dbReference type="AlphaFoldDB" id="A0A9P6XQX7"/>
<gene>
    <name evidence="2" type="ORF">G6F50_017476</name>
</gene>
<feature type="region of interest" description="Disordered" evidence="1">
    <location>
        <begin position="1"/>
        <end position="78"/>
    </location>
</feature>
<feature type="compositionally biased region" description="Basic and acidic residues" evidence="1">
    <location>
        <begin position="58"/>
        <end position="72"/>
    </location>
</feature>
<comment type="caution">
    <text evidence="2">The sequence shown here is derived from an EMBL/GenBank/DDBJ whole genome shotgun (WGS) entry which is preliminary data.</text>
</comment>
<keyword evidence="3" id="KW-1185">Reference proteome</keyword>
<evidence type="ECO:0000313" key="2">
    <source>
        <dbReference type="EMBL" id="KAG1530205.1"/>
    </source>
</evidence>
<name>A0A9P6XQX7_9FUNG</name>
<evidence type="ECO:0000256" key="1">
    <source>
        <dbReference type="SAM" id="MobiDB-lite"/>
    </source>
</evidence>
<sequence>MKSGDTSPDSISAGTPNAESRLADGNAIDDGARGRPDHREAEGLCHRDRYRSGARALHHPDPARSLPGRDRAGAPAGA</sequence>
<evidence type="ECO:0000313" key="3">
    <source>
        <dbReference type="Proteomes" id="UP000740926"/>
    </source>
</evidence>